<sequence>MQFRTEMLTFQVVLSTNSSRVWKSLEGFLHHPLLQAPVGVCASAYTLAVIAVERYHAICCPLQSRKWKTKDPMDMRYHSWTID</sequence>
<keyword evidence="6" id="KW-1185">Reference proteome</keyword>
<dbReference type="Proteomes" id="UP000053676">
    <property type="component" value="Unassembled WGS sequence"/>
</dbReference>
<dbReference type="GO" id="GO:0004930">
    <property type="term" value="F:G protein-coupled receptor activity"/>
    <property type="evidence" value="ECO:0007669"/>
    <property type="project" value="InterPro"/>
</dbReference>
<dbReference type="AlphaFoldDB" id="W2THS3"/>
<evidence type="ECO:0000256" key="2">
    <source>
        <dbReference type="ARBA" id="ARBA00022692"/>
    </source>
</evidence>
<evidence type="ECO:0008006" key="7">
    <source>
        <dbReference type="Google" id="ProtNLM"/>
    </source>
</evidence>
<dbReference type="InterPro" id="IPR000276">
    <property type="entry name" value="GPCR_Rhodpsn"/>
</dbReference>
<dbReference type="PROSITE" id="PS00237">
    <property type="entry name" value="G_PROTEIN_RECEP_F1_1"/>
    <property type="match status" value="1"/>
</dbReference>
<dbReference type="EMBL" id="KI658833">
    <property type="protein sequence ID" value="ETN81144.1"/>
    <property type="molecule type" value="Genomic_DNA"/>
</dbReference>
<protein>
    <recommendedName>
        <fullName evidence="7">G-protein coupled receptors family 1 profile domain-containing protein</fullName>
    </recommendedName>
</protein>
<evidence type="ECO:0000256" key="4">
    <source>
        <dbReference type="ARBA" id="ARBA00023136"/>
    </source>
</evidence>
<evidence type="ECO:0000256" key="3">
    <source>
        <dbReference type="ARBA" id="ARBA00022989"/>
    </source>
</evidence>
<dbReference type="KEGG" id="nai:NECAME_02186"/>
<evidence type="ECO:0000313" key="5">
    <source>
        <dbReference type="EMBL" id="ETN81144.1"/>
    </source>
</evidence>
<reference evidence="6" key="1">
    <citation type="journal article" date="2014" name="Nat. Genet.">
        <title>Genome of the human hookworm Necator americanus.</title>
        <authorList>
            <person name="Tang Y.T."/>
            <person name="Gao X."/>
            <person name="Rosa B.A."/>
            <person name="Abubucker S."/>
            <person name="Hallsworth-Pepin K."/>
            <person name="Martin J."/>
            <person name="Tyagi R."/>
            <person name="Heizer E."/>
            <person name="Zhang X."/>
            <person name="Bhonagiri-Palsikar V."/>
            <person name="Minx P."/>
            <person name="Warren W.C."/>
            <person name="Wang Q."/>
            <person name="Zhan B."/>
            <person name="Hotez P.J."/>
            <person name="Sternberg P.W."/>
            <person name="Dougall A."/>
            <person name="Gaze S.T."/>
            <person name="Mulvenna J."/>
            <person name="Sotillo J."/>
            <person name="Ranganathan S."/>
            <person name="Rabelo E.M."/>
            <person name="Wilson R.K."/>
            <person name="Felgner P.L."/>
            <person name="Bethony J."/>
            <person name="Hawdon J.M."/>
            <person name="Gasser R.B."/>
            <person name="Loukas A."/>
            <person name="Mitreva M."/>
        </authorList>
    </citation>
    <scope>NUCLEOTIDE SEQUENCE [LARGE SCALE GENOMIC DNA]</scope>
</reference>
<keyword evidence="4" id="KW-0472">Membrane</keyword>
<dbReference type="GO" id="GO:0016020">
    <property type="term" value="C:membrane"/>
    <property type="evidence" value="ECO:0007669"/>
    <property type="project" value="UniProtKB-SubCell"/>
</dbReference>
<name>W2THS3_NECAM</name>
<evidence type="ECO:0000256" key="1">
    <source>
        <dbReference type="ARBA" id="ARBA00004370"/>
    </source>
</evidence>
<dbReference type="SUPFAM" id="SSF81321">
    <property type="entry name" value="Family A G protein-coupled receptor-like"/>
    <property type="match status" value="1"/>
</dbReference>
<keyword evidence="3" id="KW-1133">Transmembrane helix</keyword>
<dbReference type="OrthoDB" id="10037617at2759"/>
<keyword evidence="2" id="KW-0812">Transmembrane</keyword>
<gene>
    <name evidence="5" type="ORF">NECAME_02186</name>
</gene>
<comment type="subcellular location">
    <subcellularLocation>
        <location evidence="1">Membrane</location>
    </subcellularLocation>
</comment>
<dbReference type="STRING" id="51031.W2THS3"/>
<organism evidence="5 6">
    <name type="scientific">Necator americanus</name>
    <name type="common">Human hookworm</name>
    <dbReference type="NCBI Taxonomy" id="51031"/>
    <lineage>
        <taxon>Eukaryota</taxon>
        <taxon>Metazoa</taxon>
        <taxon>Ecdysozoa</taxon>
        <taxon>Nematoda</taxon>
        <taxon>Chromadorea</taxon>
        <taxon>Rhabditida</taxon>
        <taxon>Rhabditina</taxon>
        <taxon>Rhabditomorpha</taxon>
        <taxon>Strongyloidea</taxon>
        <taxon>Ancylostomatidae</taxon>
        <taxon>Bunostominae</taxon>
        <taxon>Necator</taxon>
    </lineage>
</organism>
<dbReference type="Gene3D" id="1.20.1070.10">
    <property type="entry name" value="Rhodopsin 7-helix transmembrane proteins"/>
    <property type="match status" value="1"/>
</dbReference>
<proteinExistence type="predicted"/>
<accession>W2THS3</accession>
<evidence type="ECO:0000313" key="6">
    <source>
        <dbReference type="Proteomes" id="UP000053676"/>
    </source>
</evidence>